<evidence type="ECO:0000256" key="6">
    <source>
        <dbReference type="ARBA" id="ARBA00022847"/>
    </source>
</evidence>
<feature type="transmembrane region" description="Helical" evidence="9">
    <location>
        <begin position="449"/>
        <end position="473"/>
    </location>
</feature>
<sequence>MGIAPSPNAGLPFQAGVNHIHPARTGEPKVTTVIGFLNTIFWGYVLIYGLLAVGVYFTIRLRFQQILHFREMIRSITAAPAADRQGISPFQALCTSLASRVGTGNIAGVAVALVLGGPGAIFWMWMVALVGMATAYAESTLAQLYKVKDSREPDGVYRGGPAFYIARGLGLPWLGGVFSVCLILSFGLVFNAVQANSIADAMEGAFGMPKLATGLAIAALTGVVIFGGIRQIATVAEYVVPFMAGIYLLVAIIVVLMNLGAVPGMLGHIVSNAFGLTEAAGGITGGIAAAMLNGVKRGLFSNEAGMGSAPNIAAAATPNPHHPSSQGFVQAFGVFIDTILICTCTALMILLSGVYVPGGELTGTQLTQSALADHIGTAGPLFVAVAIFFFAFTSIIGNYAYSEMAMTFLGIGNKAGLTALRCLVLVMVLWGALQAVTTVFDLADASMGLMATINLIAIVALSGTVVALTRNYFAQREEGRIPRFSIREHPEMAKGVDSDIWS</sequence>
<feature type="transmembrane region" description="Helical" evidence="9">
    <location>
        <begin position="211"/>
        <end position="232"/>
    </location>
</feature>
<keyword evidence="4" id="KW-1003">Cell membrane</keyword>
<dbReference type="PANTHER" id="PTHR30330">
    <property type="entry name" value="AGSS FAMILY TRANSPORTER, SODIUM-ALANINE"/>
    <property type="match status" value="1"/>
</dbReference>
<dbReference type="InterPro" id="IPR001463">
    <property type="entry name" value="Na/Ala_symport"/>
</dbReference>
<feature type="transmembrane region" description="Helical" evidence="9">
    <location>
        <begin position="422"/>
        <end position="443"/>
    </location>
</feature>
<dbReference type="GO" id="GO:0005283">
    <property type="term" value="F:amino acid:sodium symporter activity"/>
    <property type="evidence" value="ECO:0007669"/>
    <property type="project" value="InterPro"/>
</dbReference>
<keyword evidence="8 9" id="KW-0472">Membrane</keyword>
<dbReference type="PROSITE" id="PS00873">
    <property type="entry name" value="NA_ALANINE_SYMP"/>
    <property type="match status" value="1"/>
</dbReference>
<evidence type="ECO:0000256" key="1">
    <source>
        <dbReference type="ARBA" id="ARBA00004651"/>
    </source>
</evidence>
<evidence type="ECO:0000256" key="8">
    <source>
        <dbReference type="ARBA" id="ARBA00023136"/>
    </source>
</evidence>
<evidence type="ECO:0000256" key="5">
    <source>
        <dbReference type="ARBA" id="ARBA00022692"/>
    </source>
</evidence>
<feature type="transmembrane region" description="Helical" evidence="9">
    <location>
        <begin position="40"/>
        <end position="59"/>
    </location>
</feature>
<evidence type="ECO:0000256" key="3">
    <source>
        <dbReference type="ARBA" id="ARBA00022448"/>
    </source>
</evidence>
<evidence type="ECO:0000256" key="9">
    <source>
        <dbReference type="RuleBase" id="RU363064"/>
    </source>
</evidence>
<feature type="transmembrane region" description="Helical" evidence="9">
    <location>
        <begin position="331"/>
        <end position="355"/>
    </location>
</feature>
<dbReference type="HOGENOM" id="CLU_024867_0_1_5"/>
<dbReference type="PRINTS" id="PR00175">
    <property type="entry name" value="NAALASMPORT"/>
</dbReference>
<organism evidence="10 11">
    <name type="scientific">Paracoccus denitrificans (strain Pd 1222)</name>
    <dbReference type="NCBI Taxonomy" id="318586"/>
    <lineage>
        <taxon>Bacteria</taxon>
        <taxon>Pseudomonadati</taxon>
        <taxon>Pseudomonadota</taxon>
        <taxon>Alphaproteobacteria</taxon>
        <taxon>Rhodobacterales</taxon>
        <taxon>Paracoccaceae</taxon>
        <taxon>Paracoccus</taxon>
    </lineage>
</organism>
<keyword evidence="6 9" id="KW-0769">Symport</keyword>
<accession>A1AZT0</accession>
<name>A1AZT0_PARDP</name>
<dbReference type="Pfam" id="PF01235">
    <property type="entry name" value="Na_Ala_symp"/>
    <property type="match status" value="1"/>
</dbReference>
<keyword evidence="7 9" id="KW-1133">Transmembrane helix</keyword>
<feature type="transmembrane region" description="Helical" evidence="9">
    <location>
        <begin position="375"/>
        <end position="401"/>
    </location>
</feature>
<feature type="transmembrane region" description="Helical" evidence="9">
    <location>
        <begin position="171"/>
        <end position="190"/>
    </location>
</feature>
<keyword evidence="3 9" id="KW-0813">Transport</keyword>
<reference evidence="11" key="1">
    <citation type="submission" date="2006-12" db="EMBL/GenBank/DDBJ databases">
        <title>Complete sequence of chromosome 1 of Paracoccus denitrificans PD1222.</title>
        <authorList>
            <person name="Copeland A."/>
            <person name="Lucas S."/>
            <person name="Lapidus A."/>
            <person name="Barry K."/>
            <person name="Detter J.C."/>
            <person name="Glavina del Rio T."/>
            <person name="Hammon N."/>
            <person name="Israni S."/>
            <person name="Dalin E."/>
            <person name="Tice H."/>
            <person name="Pitluck S."/>
            <person name="Munk A.C."/>
            <person name="Brettin T."/>
            <person name="Bruce D."/>
            <person name="Han C."/>
            <person name="Tapia R."/>
            <person name="Gilna P."/>
            <person name="Schmutz J."/>
            <person name="Larimer F."/>
            <person name="Land M."/>
            <person name="Hauser L."/>
            <person name="Kyrpides N."/>
            <person name="Lykidis A."/>
            <person name="Spiro S."/>
            <person name="Richardson D.J."/>
            <person name="Moir J.W.B."/>
            <person name="Ferguson S.J."/>
            <person name="van Spanning R.J.M."/>
            <person name="Richardson P."/>
        </authorList>
    </citation>
    <scope>NUCLEOTIDE SEQUENCE [LARGE SCALE GENOMIC DNA]</scope>
    <source>
        <strain evidence="11">Pd 1222</strain>
    </source>
</reference>
<comment type="subcellular location">
    <subcellularLocation>
        <location evidence="9">Cell inner membrane</location>
        <topology evidence="9">Multi-pass membrane protein</topology>
    </subcellularLocation>
    <subcellularLocation>
        <location evidence="1">Cell membrane</location>
        <topology evidence="1">Multi-pass membrane protein</topology>
    </subcellularLocation>
</comment>
<dbReference type="EnsemblBacteria" id="ABL68774">
    <property type="protein sequence ID" value="ABL68774"/>
    <property type="gene ID" value="Pden_0662"/>
</dbReference>
<keyword evidence="11" id="KW-1185">Reference proteome</keyword>
<evidence type="ECO:0000256" key="2">
    <source>
        <dbReference type="ARBA" id="ARBA00009261"/>
    </source>
</evidence>
<dbReference type="AlphaFoldDB" id="A1AZT0"/>
<dbReference type="eggNOG" id="COG1115">
    <property type="taxonomic scope" value="Bacteria"/>
</dbReference>
<feature type="transmembrane region" description="Helical" evidence="9">
    <location>
        <begin position="238"/>
        <end position="259"/>
    </location>
</feature>
<dbReference type="GO" id="GO:0005886">
    <property type="term" value="C:plasma membrane"/>
    <property type="evidence" value="ECO:0007669"/>
    <property type="project" value="UniProtKB-SubCell"/>
</dbReference>
<proteinExistence type="inferred from homology"/>
<comment type="similarity">
    <text evidence="2 9">Belongs to the alanine or glycine:cation symporter (AGCS) (TC 2.A.25) family.</text>
</comment>
<dbReference type="EMBL" id="CP000489">
    <property type="protein sequence ID" value="ABL68774.1"/>
    <property type="molecule type" value="Genomic_DNA"/>
</dbReference>
<evidence type="ECO:0000313" key="11">
    <source>
        <dbReference type="Proteomes" id="UP000000361"/>
    </source>
</evidence>
<dbReference type="Proteomes" id="UP000000361">
    <property type="component" value="Chromosome 1"/>
</dbReference>
<evidence type="ECO:0000256" key="4">
    <source>
        <dbReference type="ARBA" id="ARBA00022475"/>
    </source>
</evidence>
<dbReference type="STRING" id="318586.Pden_0662"/>
<protein>
    <submittedName>
        <fullName evidence="10">Amino acid carrier protein</fullName>
    </submittedName>
</protein>
<dbReference type="NCBIfam" id="TIGR00835">
    <property type="entry name" value="agcS"/>
    <property type="match status" value="1"/>
</dbReference>
<dbReference type="Gene3D" id="1.20.1740.10">
    <property type="entry name" value="Amino acid/polyamine transporter I"/>
    <property type="match status" value="1"/>
</dbReference>
<gene>
    <name evidence="10" type="ordered locus">Pden_0662</name>
</gene>
<keyword evidence="9" id="KW-0997">Cell inner membrane</keyword>
<evidence type="ECO:0000256" key="7">
    <source>
        <dbReference type="ARBA" id="ARBA00022989"/>
    </source>
</evidence>
<dbReference type="FunFam" id="1.20.1740.10:FF:000004">
    <property type="entry name" value="Sodium:alanine symporter family protein"/>
    <property type="match status" value="1"/>
</dbReference>
<evidence type="ECO:0000313" key="10">
    <source>
        <dbReference type="EMBL" id="ABL68774.1"/>
    </source>
</evidence>
<dbReference type="KEGG" id="pde:Pden_0662"/>
<feature type="transmembrane region" description="Helical" evidence="9">
    <location>
        <begin position="106"/>
        <end position="126"/>
    </location>
</feature>
<keyword evidence="5 9" id="KW-0812">Transmembrane</keyword>
<dbReference type="PANTHER" id="PTHR30330:SF1">
    <property type="entry name" value="AMINO-ACID CARRIER PROTEIN ALST"/>
    <property type="match status" value="1"/>
</dbReference>